<dbReference type="FunFam" id="3.30.200.20:FF:000432">
    <property type="entry name" value="LRR receptor-like serine/threonine-protein kinase EFR"/>
    <property type="match status" value="1"/>
</dbReference>
<dbReference type="InterPro" id="IPR011009">
    <property type="entry name" value="Kinase-like_dom_sf"/>
</dbReference>
<keyword evidence="8 20" id="KW-0812">Transmembrane</keyword>
<organism evidence="22 23">
    <name type="scientific">Centaurea solstitialis</name>
    <name type="common">yellow star-thistle</name>
    <dbReference type="NCBI Taxonomy" id="347529"/>
    <lineage>
        <taxon>Eukaryota</taxon>
        <taxon>Viridiplantae</taxon>
        <taxon>Streptophyta</taxon>
        <taxon>Embryophyta</taxon>
        <taxon>Tracheophyta</taxon>
        <taxon>Spermatophyta</taxon>
        <taxon>Magnoliopsida</taxon>
        <taxon>eudicotyledons</taxon>
        <taxon>Gunneridae</taxon>
        <taxon>Pentapetalae</taxon>
        <taxon>asterids</taxon>
        <taxon>campanulids</taxon>
        <taxon>Asterales</taxon>
        <taxon>Asteraceae</taxon>
        <taxon>Carduoideae</taxon>
        <taxon>Cardueae</taxon>
        <taxon>Centaureinae</taxon>
        <taxon>Centaurea</taxon>
    </lineage>
</organism>
<comment type="catalytic activity">
    <reaction evidence="19">
        <text>L-seryl-[protein] + ATP = O-phospho-L-seryl-[protein] + ADP + H(+)</text>
        <dbReference type="Rhea" id="RHEA:17989"/>
        <dbReference type="Rhea" id="RHEA-COMP:9863"/>
        <dbReference type="Rhea" id="RHEA-COMP:11604"/>
        <dbReference type="ChEBI" id="CHEBI:15378"/>
        <dbReference type="ChEBI" id="CHEBI:29999"/>
        <dbReference type="ChEBI" id="CHEBI:30616"/>
        <dbReference type="ChEBI" id="CHEBI:83421"/>
        <dbReference type="ChEBI" id="CHEBI:456216"/>
        <dbReference type="EC" id="2.7.11.1"/>
    </reaction>
</comment>
<sequence>MHAHVNPDIDFGKLRYLTWLSIGLSTFELGSLGGMKYFDSLSNCSNLELMQIGSVQLRRELPSSIGNLTKLKHLVLQSSYISGNLPSSIGNLVSLSTLDIWGNNFAGIIPKSIGQLGNLGELVIGYNGFSGIIPRSIGNLSLLTKLYLGGNKLEGSIPSTIGKCKKLIRISLSENNLSGSIPKELFQLSSLSIELHLNRNNLSGVLMEEIGNLKNLGSLDLSENHLSGELPTALSGCISLEFLNLSSNSFHGSIPSSLSSLRGLEYVDVSQNNFSGHIPSYLQEILLKRLDLSYNNIEGEVYVKGVFANTSAISVVGNPRLCGGVPELHLPTCRTTTSRKLSLRVLVAISLSSAIAGLALLSFVLFHCCRKKKREKPNDSMSTESFAKISYEKLFKATEGFSEANLIGTGGFGWVYKGILDESGLTVAIKVLNLQHRGGVFMAECEALRNIRHRNLVKVITSCSSIDFQGNDFKALVYDFMPNGSLEAWLHSSTIEDHLHHDGLHQLNLVQRISIAKDVAYALDYLHYRCGNVVVHRDLKPSNILLDADMVAHVGDFGLAKILSLDELSDANKSSSKYGVGNEVSTSGDIYSYGILLLEMLIGKKPVDPMFREGLSLHSYATSALAGGFVLQIVDPVFLTEEVKEKCLVSLLKIGVKCSSESPQDRMDIGTVIHELLSLTVTL</sequence>
<evidence type="ECO:0000256" key="20">
    <source>
        <dbReference type="SAM" id="Phobius"/>
    </source>
</evidence>
<keyword evidence="13" id="KW-0067">ATP-binding</keyword>
<evidence type="ECO:0000256" key="5">
    <source>
        <dbReference type="ARBA" id="ARBA00022553"/>
    </source>
</evidence>
<keyword evidence="6" id="KW-0433">Leucine-rich repeat</keyword>
<evidence type="ECO:0000256" key="3">
    <source>
        <dbReference type="ARBA" id="ARBA00022475"/>
    </source>
</evidence>
<evidence type="ECO:0000256" key="1">
    <source>
        <dbReference type="ARBA" id="ARBA00004162"/>
    </source>
</evidence>
<evidence type="ECO:0000256" key="12">
    <source>
        <dbReference type="ARBA" id="ARBA00022777"/>
    </source>
</evidence>
<name>A0AA38VZY4_9ASTR</name>
<dbReference type="GO" id="GO:0004674">
    <property type="term" value="F:protein serine/threonine kinase activity"/>
    <property type="evidence" value="ECO:0007669"/>
    <property type="project" value="UniProtKB-KW"/>
</dbReference>
<protein>
    <recommendedName>
        <fullName evidence="2">non-specific serine/threonine protein kinase</fullName>
        <ecNumber evidence="2">2.7.11.1</ecNumber>
    </recommendedName>
</protein>
<evidence type="ECO:0000256" key="13">
    <source>
        <dbReference type="ARBA" id="ARBA00022840"/>
    </source>
</evidence>
<dbReference type="InterPro" id="IPR008271">
    <property type="entry name" value="Ser/Thr_kinase_AS"/>
</dbReference>
<keyword evidence="23" id="KW-1185">Reference proteome</keyword>
<accession>A0AA38VZY4</accession>
<dbReference type="GO" id="GO:0005524">
    <property type="term" value="F:ATP binding"/>
    <property type="evidence" value="ECO:0007669"/>
    <property type="project" value="UniProtKB-KW"/>
</dbReference>
<evidence type="ECO:0000256" key="15">
    <source>
        <dbReference type="ARBA" id="ARBA00023136"/>
    </source>
</evidence>
<dbReference type="InterPro" id="IPR000719">
    <property type="entry name" value="Prot_kinase_dom"/>
</dbReference>
<dbReference type="SMART" id="SM00220">
    <property type="entry name" value="S_TKc"/>
    <property type="match status" value="1"/>
</dbReference>
<comment type="caution">
    <text evidence="22">The sequence shown here is derived from an EMBL/GenBank/DDBJ whole genome shotgun (WGS) entry which is preliminary data.</text>
</comment>
<dbReference type="Proteomes" id="UP001172457">
    <property type="component" value="Chromosome 7"/>
</dbReference>
<keyword evidence="15 20" id="KW-0472">Membrane</keyword>
<evidence type="ECO:0000256" key="4">
    <source>
        <dbReference type="ARBA" id="ARBA00022527"/>
    </source>
</evidence>
<keyword evidence="16" id="KW-0675">Receptor</keyword>
<dbReference type="AlphaFoldDB" id="A0AA38VZY4"/>
<evidence type="ECO:0000256" key="18">
    <source>
        <dbReference type="ARBA" id="ARBA00047899"/>
    </source>
</evidence>
<comment type="catalytic activity">
    <reaction evidence="18">
        <text>L-threonyl-[protein] + ATP = O-phospho-L-threonyl-[protein] + ADP + H(+)</text>
        <dbReference type="Rhea" id="RHEA:46608"/>
        <dbReference type="Rhea" id="RHEA-COMP:11060"/>
        <dbReference type="Rhea" id="RHEA-COMP:11605"/>
        <dbReference type="ChEBI" id="CHEBI:15378"/>
        <dbReference type="ChEBI" id="CHEBI:30013"/>
        <dbReference type="ChEBI" id="CHEBI:30616"/>
        <dbReference type="ChEBI" id="CHEBI:61977"/>
        <dbReference type="ChEBI" id="CHEBI:456216"/>
        <dbReference type="EC" id="2.7.11.1"/>
    </reaction>
</comment>
<dbReference type="GO" id="GO:0005886">
    <property type="term" value="C:plasma membrane"/>
    <property type="evidence" value="ECO:0007669"/>
    <property type="project" value="UniProtKB-SubCell"/>
</dbReference>
<dbReference type="PROSITE" id="PS00108">
    <property type="entry name" value="PROTEIN_KINASE_ST"/>
    <property type="match status" value="1"/>
</dbReference>
<evidence type="ECO:0000256" key="7">
    <source>
        <dbReference type="ARBA" id="ARBA00022679"/>
    </source>
</evidence>
<keyword evidence="11" id="KW-0547">Nucleotide-binding</keyword>
<dbReference type="EC" id="2.7.11.1" evidence="2"/>
<dbReference type="SUPFAM" id="SSF56112">
    <property type="entry name" value="Protein kinase-like (PK-like)"/>
    <property type="match status" value="1"/>
</dbReference>
<dbReference type="InterPro" id="IPR032675">
    <property type="entry name" value="LRR_dom_sf"/>
</dbReference>
<evidence type="ECO:0000313" key="23">
    <source>
        <dbReference type="Proteomes" id="UP001172457"/>
    </source>
</evidence>
<dbReference type="InterPro" id="IPR001611">
    <property type="entry name" value="Leu-rich_rpt"/>
</dbReference>
<keyword evidence="3" id="KW-1003">Cell membrane</keyword>
<dbReference type="InterPro" id="IPR055414">
    <property type="entry name" value="LRR_R13L4/SHOC2-like"/>
</dbReference>
<dbReference type="Pfam" id="PF13855">
    <property type="entry name" value="LRR_8"/>
    <property type="match status" value="1"/>
</dbReference>
<evidence type="ECO:0000256" key="9">
    <source>
        <dbReference type="ARBA" id="ARBA00022729"/>
    </source>
</evidence>
<dbReference type="Gene3D" id="1.10.510.10">
    <property type="entry name" value="Transferase(Phosphotransferase) domain 1"/>
    <property type="match status" value="1"/>
</dbReference>
<dbReference type="Pfam" id="PF00560">
    <property type="entry name" value="LRR_1"/>
    <property type="match status" value="3"/>
</dbReference>
<dbReference type="SUPFAM" id="SSF52058">
    <property type="entry name" value="L domain-like"/>
    <property type="match status" value="1"/>
</dbReference>
<reference evidence="22" key="1">
    <citation type="submission" date="2023-03" db="EMBL/GenBank/DDBJ databases">
        <title>Chromosome-scale reference genome and RAD-based genetic map of yellow starthistle (Centaurea solstitialis) reveal putative structural variation and QTLs associated with invader traits.</title>
        <authorList>
            <person name="Reatini B."/>
            <person name="Cang F.A."/>
            <person name="Jiang Q."/>
            <person name="Mckibben M.T.W."/>
            <person name="Barker M.S."/>
            <person name="Rieseberg L.H."/>
            <person name="Dlugosch K.M."/>
        </authorList>
    </citation>
    <scope>NUCLEOTIDE SEQUENCE</scope>
    <source>
        <strain evidence="22">CAN-66</strain>
        <tissue evidence="22">Leaf</tissue>
    </source>
</reference>
<dbReference type="PANTHER" id="PTHR27008">
    <property type="entry name" value="OS04G0122200 PROTEIN"/>
    <property type="match status" value="1"/>
</dbReference>
<feature type="transmembrane region" description="Helical" evidence="20">
    <location>
        <begin position="341"/>
        <end position="366"/>
    </location>
</feature>
<evidence type="ECO:0000256" key="11">
    <source>
        <dbReference type="ARBA" id="ARBA00022741"/>
    </source>
</evidence>
<proteinExistence type="predicted"/>
<keyword evidence="7" id="KW-0808">Transferase</keyword>
<keyword evidence="5" id="KW-0597">Phosphoprotein</keyword>
<keyword evidence="12" id="KW-0418">Kinase</keyword>
<dbReference type="Pfam" id="PF23598">
    <property type="entry name" value="LRR_14"/>
    <property type="match status" value="1"/>
</dbReference>
<dbReference type="Gene3D" id="3.80.10.10">
    <property type="entry name" value="Ribonuclease Inhibitor"/>
    <property type="match status" value="1"/>
</dbReference>
<dbReference type="EMBL" id="JARYMX010000007">
    <property type="protein sequence ID" value="KAJ9541202.1"/>
    <property type="molecule type" value="Genomic_DNA"/>
</dbReference>
<evidence type="ECO:0000256" key="8">
    <source>
        <dbReference type="ARBA" id="ARBA00022692"/>
    </source>
</evidence>
<gene>
    <name evidence="22" type="ORF">OSB04_027708</name>
</gene>
<dbReference type="FunFam" id="3.80.10.10:FF:000095">
    <property type="entry name" value="LRR receptor-like serine/threonine-protein kinase GSO1"/>
    <property type="match status" value="1"/>
</dbReference>
<comment type="subcellular location">
    <subcellularLocation>
        <location evidence="1">Cell membrane</location>
        <topology evidence="1">Single-pass membrane protein</topology>
    </subcellularLocation>
</comment>
<dbReference type="PROSITE" id="PS50011">
    <property type="entry name" value="PROTEIN_KINASE_DOM"/>
    <property type="match status" value="1"/>
</dbReference>
<evidence type="ECO:0000256" key="19">
    <source>
        <dbReference type="ARBA" id="ARBA00048679"/>
    </source>
</evidence>
<evidence type="ECO:0000256" key="2">
    <source>
        <dbReference type="ARBA" id="ARBA00012513"/>
    </source>
</evidence>
<evidence type="ECO:0000256" key="17">
    <source>
        <dbReference type="ARBA" id="ARBA00023180"/>
    </source>
</evidence>
<evidence type="ECO:0000256" key="16">
    <source>
        <dbReference type="ARBA" id="ARBA00023170"/>
    </source>
</evidence>
<dbReference type="Gene3D" id="3.30.200.20">
    <property type="entry name" value="Phosphorylase Kinase, domain 1"/>
    <property type="match status" value="1"/>
</dbReference>
<keyword evidence="4" id="KW-0723">Serine/threonine-protein kinase</keyword>
<keyword evidence="9" id="KW-0732">Signal</keyword>
<evidence type="ECO:0000256" key="10">
    <source>
        <dbReference type="ARBA" id="ARBA00022737"/>
    </source>
</evidence>
<keyword evidence="14 20" id="KW-1133">Transmembrane helix</keyword>
<evidence type="ECO:0000256" key="6">
    <source>
        <dbReference type="ARBA" id="ARBA00022614"/>
    </source>
</evidence>
<dbReference type="PANTHER" id="PTHR27008:SF596">
    <property type="entry name" value="OS02G0215500 PROTEIN"/>
    <property type="match status" value="1"/>
</dbReference>
<dbReference type="FunFam" id="1.10.510.10:FF:000358">
    <property type="entry name" value="Putative leucine-rich repeat receptor-like serine/threonine-protein kinase"/>
    <property type="match status" value="1"/>
</dbReference>
<evidence type="ECO:0000259" key="21">
    <source>
        <dbReference type="PROSITE" id="PS50011"/>
    </source>
</evidence>
<evidence type="ECO:0000256" key="14">
    <source>
        <dbReference type="ARBA" id="ARBA00022989"/>
    </source>
</evidence>
<evidence type="ECO:0000313" key="22">
    <source>
        <dbReference type="EMBL" id="KAJ9541202.1"/>
    </source>
</evidence>
<dbReference type="InterPro" id="IPR051809">
    <property type="entry name" value="Plant_receptor-like_S/T_kinase"/>
</dbReference>
<dbReference type="Pfam" id="PF00069">
    <property type="entry name" value="Pkinase"/>
    <property type="match status" value="1"/>
</dbReference>
<keyword evidence="10" id="KW-0677">Repeat</keyword>
<feature type="domain" description="Protein kinase" evidence="21">
    <location>
        <begin position="401"/>
        <end position="677"/>
    </location>
</feature>
<keyword evidence="17" id="KW-0325">Glycoprotein</keyword>